<feature type="region of interest" description="Disordered" evidence="1">
    <location>
        <begin position="1"/>
        <end position="30"/>
    </location>
</feature>
<protein>
    <submittedName>
        <fullName evidence="2">Uncharacterized protein</fullName>
    </submittedName>
</protein>
<dbReference type="AlphaFoldDB" id="A0AA38HAJ0"/>
<dbReference type="Proteomes" id="UP001164286">
    <property type="component" value="Unassembled WGS sequence"/>
</dbReference>
<accession>A0AA38HAJ0</accession>
<comment type="caution">
    <text evidence="2">The sequence shown here is derived from an EMBL/GenBank/DDBJ whole genome shotgun (WGS) entry which is preliminary data.</text>
</comment>
<evidence type="ECO:0000256" key="1">
    <source>
        <dbReference type="SAM" id="MobiDB-lite"/>
    </source>
</evidence>
<feature type="region of interest" description="Disordered" evidence="1">
    <location>
        <begin position="269"/>
        <end position="303"/>
    </location>
</feature>
<organism evidence="2 3">
    <name type="scientific">Dioszegia hungarica</name>
    <dbReference type="NCBI Taxonomy" id="4972"/>
    <lineage>
        <taxon>Eukaryota</taxon>
        <taxon>Fungi</taxon>
        <taxon>Dikarya</taxon>
        <taxon>Basidiomycota</taxon>
        <taxon>Agaricomycotina</taxon>
        <taxon>Tremellomycetes</taxon>
        <taxon>Tremellales</taxon>
        <taxon>Bulleribasidiaceae</taxon>
        <taxon>Dioszegia</taxon>
    </lineage>
</organism>
<evidence type="ECO:0000313" key="2">
    <source>
        <dbReference type="EMBL" id="KAI9635779.1"/>
    </source>
</evidence>
<dbReference type="EMBL" id="JAKWFO010000005">
    <property type="protein sequence ID" value="KAI9635779.1"/>
    <property type="molecule type" value="Genomic_DNA"/>
</dbReference>
<dbReference type="RefSeq" id="XP_052945556.1">
    <property type="nucleotide sequence ID" value="XM_053088661.1"/>
</dbReference>
<gene>
    <name evidence="2" type="ORF">MKK02DRAFT_33129</name>
</gene>
<keyword evidence="3" id="KW-1185">Reference proteome</keyword>
<dbReference type="GeneID" id="77727866"/>
<reference evidence="2" key="1">
    <citation type="journal article" date="2022" name="G3 (Bethesda)">
        <title>High quality genome of the basidiomycete yeast Dioszegia hungarica PDD-24b-2 isolated from cloud water.</title>
        <authorList>
            <person name="Jarrige D."/>
            <person name="Haridas S."/>
            <person name="Bleykasten-Grosshans C."/>
            <person name="Joly M."/>
            <person name="Nadalig T."/>
            <person name="Sancelme M."/>
            <person name="Vuilleumier S."/>
            <person name="Grigoriev I.V."/>
            <person name="Amato P."/>
            <person name="Bringel F."/>
        </authorList>
    </citation>
    <scope>NUCLEOTIDE SEQUENCE</scope>
    <source>
        <strain evidence="2">PDD-24b-2</strain>
    </source>
</reference>
<sequence>MALSSPDSSPPPQFIRHRWSPVGAKDLRPPREVKELTAARCAGSWEVPQIPKIGADEMDAVESSDQEGLKAERPVWVALYIFSTPTAASRARRNLIRKYDPLDTLPTHLRSLVRIRFVVGYANPDKATLSPEDQLDVRAMEDEAKTYDDMVRLEGLVNGENMNRGKSWEWAVWAGQEGREAQWVLSKCDDDVWVPLFAGAKLITDTRSTSCSRISSACCYSSTPPYLPISDRALTTGQAIYVPRRMYTGEWDEDAFMGEMMYLLPTKPQAGEQPTQTGRYNSSTSYQSHFPHTPPRGGWNSPPPRIDPRTGLLRIDLEYRLGAQWDWWIAGPETAVGWHPVKEEQQYVDAYNRAWAYFVGRYGKYEWAPPAGWQDRLLWEGDADQVKQRHE</sequence>
<evidence type="ECO:0000313" key="3">
    <source>
        <dbReference type="Proteomes" id="UP001164286"/>
    </source>
</evidence>
<proteinExistence type="predicted"/>
<feature type="compositionally biased region" description="Polar residues" evidence="1">
    <location>
        <begin position="272"/>
        <end position="290"/>
    </location>
</feature>
<name>A0AA38HAJ0_9TREE</name>